<keyword evidence="4" id="KW-0808">Transferase</keyword>
<dbReference type="PANTHER" id="PTHR43711:SF1">
    <property type="entry name" value="HISTIDINE KINASE 1"/>
    <property type="match status" value="1"/>
</dbReference>
<dbReference type="InterPro" id="IPR036890">
    <property type="entry name" value="HATPase_C_sf"/>
</dbReference>
<dbReference type="PRINTS" id="PR00344">
    <property type="entry name" value="BCTRLSENSOR"/>
</dbReference>
<feature type="transmembrane region" description="Helical" evidence="8">
    <location>
        <begin position="410"/>
        <end position="430"/>
    </location>
</feature>
<sequence>MYHYLLKYVFPGPWTGVIGLACLYWAVLGCTPQKEEKHLATDFSIQVLVDSAFNSGKPKEALAVYDSVYAELDSPSLEDRLDRYIFLGAEYYRRTGEFLKALESLDSALYLLDSETLRMRYRSRYIAVNFAKGDRLLDMGKYPESYESFYEAMEAAKKDANPCALSDYNYRLGMVSYRQEKYEDAITHFSASLVGQDFCGTTFAEFAKKQELMNNIAISFGKLKQLDSALVYSNRALDYIEREGPKYPYKKVYNHSAQAVIYGNQSDYYAQLGRYAKAESLLLKSIVINSQPGYDKADGYISLLKLGMLYQQTRQPAKTYEVLKRLDASPGLMEIPQAEEKLYKLKSDYFFSVKKMDSAYVYLKRYQSVLTASDSLAHKLILADLDEEFRILRQKQENRELVQAIELKKIWLYLSFAMLAMTLAILLLLWRHWRLSTNNLRSLENLNKQITVQNMKYEQTLADLNRSSKEKDRILKVVAHDLRSPIGAIASISSILLDEVNFNKDQRKLVTMIKELTWQSMDMVRDVLGNRNGQKGQDLKTEKMDLRELAFACVRQITFKAEAKKQRLFLHAEEDIFMEGDKEKLGRVLINILINAIKFSPVGKDIHVFLVLEGSEVVIKIQDEGIGIPKELHEQVFVDNGSAKRTGTNGEKSYGIGLPFSKNVVEGHQGKIWFESEEEHGTTFYISLPLQQSATTHSAKEPSTV</sequence>
<dbReference type="Pfam" id="PF02518">
    <property type="entry name" value="HATPase_c"/>
    <property type="match status" value="1"/>
</dbReference>
<keyword evidence="7" id="KW-0175">Coiled coil</keyword>
<dbReference type="PROSITE" id="PS50109">
    <property type="entry name" value="HIS_KIN"/>
    <property type="match status" value="1"/>
</dbReference>
<evidence type="ECO:0000256" key="7">
    <source>
        <dbReference type="SAM" id="Coils"/>
    </source>
</evidence>
<evidence type="ECO:0000256" key="2">
    <source>
        <dbReference type="ARBA" id="ARBA00012438"/>
    </source>
</evidence>
<keyword evidence="8" id="KW-1133">Transmembrane helix</keyword>
<dbReference type="OrthoDB" id="9810447at2"/>
<dbReference type="InterPro" id="IPR050736">
    <property type="entry name" value="Sensor_HK_Regulatory"/>
</dbReference>
<evidence type="ECO:0000313" key="11">
    <source>
        <dbReference type="Proteomes" id="UP000245880"/>
    </source>
</evidence>
<keyword evidence="6" id="KW-0902">Two-component regulatory system</keyword>
<dbReference type="Proteomes" id="UP000245880">
    <property type="component" value="Unassembled WGS sequence"/>
</dbReference>
<feature type="coiled-coil region" evidence="7">
    <location>
        <begin position="440"/>
        <end position="467"/>
    </location>
</feature>
<dbReference type="CDD" id="cd00075">
    <property type="entry name" value="HATPase"/>
    <property type="match status" value="1"/>
</dbReference>
<dbReference type="InterPro" id="IPR011990">
    <property type="entry name" value="TPR-like_helical_dom_sf"/>
</dbReference>
<dbReference type="EMBL" id="QGDT01000009">
    <property type="protein sequence ID" value="PWJ56976.1"/>
    <property type="molecule type" value="Genomic_DNA"/>
</dbReference>
<dbReference type="SMART" id="SM00028">
    <property type="entry name" value="TPR"/>
    <property type="match status" value="4"/>
</dbReference>
<evidence type="ECO:0000259" key="9">
    <source>
        <dbReference type="PROSITE" id="PS50109"/>
    </source>
</evidence>
<keyword evidence="11" id="KW-1185">Reference proteome</keyword>
<comment type="catalytic activity">
    <reaction evidence="1">
        <text>ATP + protein L-histidine = ADP + protein N-phospho-L-histidine.</text>
        <dbReference type="EC" id="2.7.13.3"/>
    </reaction>
</comment>
<dbReference type="Gene3D" id="3.30.565.10">
    <property type="entry name" value="Histidine kinase-like ATPase, C-terminal domain"/>
    <property type="match status" value="1"/>
</dbReference>
<dbReference type="EC" id="2.7.13.3" evidence="2"/>
<dbReference type="InterPro" id="IPR004358">
    <property type="entry name" value="Sig_transdc_His_kin-like_C"/>
</dbReference>
<dbReference type="InterPro" id="IPR036097">
    <property type="entry name" value="HisK_dim/P_sf"/>
</dbReference>
<dbReference type="InterPro" id="IPR005467">
    <property type="entry name" value="His_kinase_dom"/>
</dbReference>
<accession>A0A316AGQ7</accession>
<reference evidence="10 11" key="1">
    <citation type="submission" date="2018-03" db="EMBL/GenBank/DDBJ databases">
        <title>Genomic Encyclopedia of Archaeal and Bacterial Type Strains, Phase II (KMG-II): from individual species to whole genera.</title>
        <authorList>
            <person name="Goeker M."/>
        </authorList>
    </citation>
    <scope>NUCLEOTIDE SEQUENCE [LARGE SCALE GENOMIC DNA]</scope>
    <source>
        <strain evidence="10 11">DSM 100346</strain>
    </source>
</reference>
<dbReference type="InterPro" id="IPR003661">
    <property type="entry name" value="HisK_dim/P_dom"/>
</dbReference>
<dbReference type="SMART" id="SM00387">
    <property type="entry name" value="HATPase_c"/>
    <property type="match status" value="1"/>
</dbReference>
<dbReference type="InterPro" id="IPR019734">
    <property type="entry name" value="TPR_rpt"/>
</dbReference>
<comment type="caution">
    <text evidence="10">The sequence shown here is derived from an EMBL/GenBank/DDBJ whole genome shotgun (WGS) entry which is preliminary data.</text>
</comment>
<dbReference type="PROSITE" id="PS51257">
    <property type="entry name" value="PROKAR_LIPOPROTEIN"/>
    <property type="match status" value="1"/>
</dbReference>
<dbReference type="FunFam" id="3.30.565.10:FF:000006">
    <property type="entry name" value="Sensor histidine kinase WalK"/>
    <property type="match status" value="1"/>
</dbReference>
<keyword evidence="8" id="KW-0812">Transmembrane</keyword>
<dbReference type="Gene3D" id="1.25.40.10">
    <property type="entry name" value="Tetratricopeptide repeat domain"/>
    <property type="match status" value="2"/>
</dbReference>
<dbReference type="GO" id="GO:0000155">
    <property type="term" value="F:phosphorelay sensor kinase activity"/>
    <property type="evidence" value="ECO:0007669"/>
    <property type="project" value="InterPro"/>
</dbReference>
<evidence type="ECO:0000256" key="8">
    <source>
        <dbReference type="SAM" id="Phobius"/>
    </source>
</evidence>
<dbReference type="PANTHER" id="PTHR43711">
    <property type="entry name" value="TWO-COMPONENT HISTIDINE KINASE"/>
    <property type="match status" value="1"/>
</dbReference>
<evidence type="ECO:0000256" key="1">
    <source>
        <dbReference type="ARBA" id="ARBA00000085"/>
    </source>
</evidence>
<evidence type="ECO:0000313" key="10">
    <source>
        <dbReference type="EMBL" id="PWJ56976.1"/>
    </source>
</evidence>
<keyword evidence="5 10" id="KW-0418">Kinase</keyword>
<name>A0A316AGQ7_9BACT</name>
<protein>
    <recommendedName>
        <fullName evidence="2">histidine kinase</fullName>
        <ecNumber evidence="2">2.7.13.3</ecNumber>
    </recommendedName>
</protein>
<dbReference type="SUPFAM" id="SSF47384">
    <property type="entry name" value="Homodimeric domain of signal transducing histidine kinase"/>
    <property type="match status" value="1"/>
</dbReference>
<gene>
    <name evidence="10" type="ORF">CLV98_10985</name>
</gene>
<dbReference type="RefSeq" id="WP_109675829.1">
    <property type="nucleotide sequence ID" value="NZ_QGDT01000009.1"/>
</dbReference>
<evidence type="ECO:0000256" key="5">
    <source>
        <dbReference type="ARBA" id="ARBA00022777"/>
    </source>
</evidence>
<dbReference type="InterPro" id="IPR003594">
    <property type="entry name" value="HATPase_dom"/>
</dbReference>
<dbReference type="SUPFAM" id="SSF48452">
    <property type="entry name" value="TPR-like"/>
    <property type="match status" value="1"/>
</dbReference>
<dbReference type="CDD" id="cd00082">
    <property type="entry name" value="HisKA"/>
    <property type="match status" value="1"/>
</dbReference>
<dbReference type="Gene3D" id="1.10.287.130">
    <property type="match status" value="1"/>
</dbReference>
<proteinExistence type="predicted"/>
<dbReference type="SUPFAM" id="SSF55874">
    <property type="entry name" value="ATPase domain of HSP90 chaperone/DNA topoisomerase II/histidine kinase"/>
    <property type="match status" value="1"/>
</dbReference>
<dbReference type="AlphaFoldDB" id="A0A316AGQ7"/>
<keyword evidence="8" id="KW-0472">Membrane</keyword>
<dbReference type="SMART" id="SM00388">
    <property type="entry name" value="HisKA"/>
    <property type="match status" value="1"/>
</dbReference>
<organism evidence="10 11">
    <name type="scientific">Dyadobacter jejuensis</name>
    <dbReference type="NCBI Taxonomy" id="1082580"/>
    <lineage>
        <taxon>Bacteria</taxon>
        <taxon>Pseudomonadati</taxon>
        <taxon>Bacteroidota</taxon>
        <taxon>Cytophagia</taxon>
        <taxon>Cytophagales</taxon>
        <taxon>Spirosomataceae</taxon>
        <taxon>Dyadobacter</taxon>
    </lineage>
</organism>
<evidence type="ECO:0000256" key="3">
    <source>
        <dbReference type="ARBA" id="ARBA00022553"/>
    </source>
</evidence>
<evidence type="ECO:0000256" key="6">
    <source>
        <dbReference type="ARBA" id="ARBA00023012"/>
    </source>
</evidence>
<evidence type="ECO:0000256" key="4">
    <source>
        <dbReference type="ARBA" id="ARBA00022679"/>
    </source>
</evidence>
<feature type="domain" description="Histidine kinase" evidence="9">
    <location>
        <begin position="477"/>
        <end position="692"/>
    </location>
</feature>
<keyword evidence="3" id="KW-0597">Phosphoprotein</keyword>